<dbReference type="Proteomes" id="UP000053370">
    <property type="component" value="Unassembled WGS sequence"/>
</dbReference>
<keyword evidence="3" id="KW-1185">Reference proteome</keyword>
<dbReference type="PANTHER" id="PTHR34180">
    <property type="entry name" value="PEPTIDASE C45"/>
    <property type="match status" value="1"/>
</dbReference>
<name>A0A0S7BT13_9CHLR</name>
<dbReference type="InterPro" id="IPR047794">
    <property type="entry name" value="C45_proenzyme-like"/>
</dbReference>
<evidence type="ECO:0000259" key="1">
    <source>
        <dbReference type="Pfam" id="PF03417"/>
    </source>
</evidence>
<proteinExistence type="predicted"/>
<dbReference type="InterPro" id="IPR029055">
    <property type="entry name" value="Ntn_hydrolases_N"/>
</dbReference>
<accession>A0A0S7BT13</accession>
<dbReference type="Pfam" id="PF03417">
    <property type="entry name" value="AAT"/>
    <property type="match status" value="1"/>
</dbReference>
<dbReference type="OrthoDB" id="8617387at2"/>
<dbReference type="PATRIC" id="fig|1678840.3.peg.1591"/>
<keyword evidence="2" id="KW-0378">Hydrolase</keyword>
<dbReference type="InterPro" id="IPR047801">
    <property type="entry name" value="Peptidase_C45"/>
</dbReference>
<sequence>MYHPRLKGNHYSMGLKMGAMFHKGNVHFPIHLDSFQKDFGIKSGKILQEFFPEAEKEIRGVTDSIGVNHELFTAWMMCMGCCLSPEEGDSMEARGCTGFAFSHNGQIFYGRNNDLPPYMEKISKSIYYQPENQAKFLLNTSSFINGEEGINEHGLAVAMTFVVPKIEEILPGLNSVFLVRYLLEKCESVQSGIKALHRLPIASNCNILLADQSGDMAVVECNPKDLKVRTPETNHFGERFVLITNHFTKPEMKAHHSVDYDIFSSEIRYQTVLHALRTLTFDNAIAFSKDLLSGEFGFICQYDETLNFTTIWSSIFNVSQNVVFRAEGNPMKTKFLQDTRLKC</sequence>
<dbReference type="Gene3D" id="3.60.60.10">
    <property type="entry name" value="Penicillin V Acylase, Chain A"/>
    <property type="match status" value="1"/>
</dbReference>
<dbReference type="RefSeq" id="WP_062279574.1">
    <property type="nucleotide sequence ID" value="NZ_DF968181.1"/>
</dbReference>
<dbReference type="NCBIfam" id="NF040521">
    <property type="entry name" value="C45_proenzyme"/>
    <property type="match status" value="1"/>
</dbReference>
<protein>
    <submittedName>
        <fullName evidence="2">Predicted choloylglycine hydrolase</fullName>
    </submittedName>
</protein>
<evidence type="ECO:0000313" key="2">
    <source>
        <dbReference type="EMBL" id="GAP40356.1"/>
    </source>
</evidence>
<evidence type="ECO:0000313" key="3">
    <source>
        <dbReference type="Proteomes" id="UP000053370"/>
    </source>
</evidence>
<dbReference type="AlphaFoldDB" id="A0A0S7BT13"/>
<feature type="domain" description="Peptidase C45 hydrolase" evidence="1">
    <location>
        <begin position="104"/>
        <end position="330"/>
    </location>
</feature>
<dbReference type="SUPFAM" id="SSF56235">
    <property type="entry name" value="N-terminal nucleophile aminohydrolases (Ntn hydrolases)"/>
    <property type="match status" value="1"/>
</dbReference>
<reference evidence="2" key="1">
    <citation type="journal article" date="2015" name="Genome Announc.">
        <title>Draft Genome Sequence of Anaerolineae Strain TC1, a Novel Isolate from a Methanogenic Wastewater Treatment System.</title>
        <authorList>
            <person name="Matsuura N."/>
            <person name="Tourlousse D.M."/>
            <person name="Sun L."/>
            <person name="Toyonaga M."/>
            <person name="Kuroda K."/>
            <person name="Ohashi A."/>
            <person name="Cruz R."/>
            <person name="Yamaguchi T."/>
            <person name="Sekiguchi Y."/>
        </authorList>
    </citation>
    <scope>NUCLEOTIDE SEQUENCE [LARGE SCALE GENOMIC DNA]</scope>
    <source>
        <strain evidence="2">TC1</strain>
    </source>
</reference>
<dbReference type="GO" id="GO:0016787">
    <property type="term" value="F:hydrolase activity"/>
    <property type="evidence" value="ECO:0007669"/>
    <property type="project" value="UniProtKB-KW"/>
</dbReference>
<gene>
    <name evidence="2" type="ORF">ATC1_13328</name>
</gene>
<dbReference type="PANTHER" id="PTHR34180:SF1">
    <property type="entry name" value="BETA-ALANYL-DOPAMINE_CARCININE HYDROLASE"/>
    <property type="match status" value="1"/>
</dbReference>
<dbReference type="InterPro" id="IPR005079">
    <property type="entry name" value="Peptidase_C45_hydrolase"/>
</dbReference>
<dbReference type="EMBL" id="DF968181">
    <property type="protein sequence ID" value="GAP40356.1"/>
    <property type="molecule type" value="Genomic_DNA"/>
</dbReference>
<organism evidence="2">
    <name type="scientific">Flexilinea flocculi</name>
    <dbReference type="NCBI Taxonomy" id="1678840"/>
    <lineage>
        <taxon>Bacteria</taxon>
        <taxon>Bacillati</taxon>
        <taxon>Chloroflexota</taxon>
        <taxon>Anaerolineae</taxon>
        <taxon>Anaerolineales</taxon>
        <taxon>Anaerolineaceae</taxon>
        <taxon>Flexilinea</taxon>
    </lineage>
</organism>